<dbReference type="OrthoDB" id="7674957at2759"/>
<keyword evidence="1" id="KW-0812">Transmembrane</keyword>
<reference evidence="2 3" key="1">
    <citation type="journal article" date="2015" name="Nat. Commun.">
        <title>Lucilia cuprina genome unlocks parasitic fly biology to underpin future interventions.</title>
        <authorList>
            <person name="Anstead C.A."/>
            <person name="Korhonen P.K."/>
            <person name="Young N.D."/>
            <person name="Hall R.S."/>
            <person name="Jex A.R."/>
            <person name="Murali S.C."/>
            <person name="Hughes D.S."/>
            <person name="Lee S.F."/>
            <person name="Perry T."/>
            <person name="Stroehlein A.J."/>
            <person name="Ansell B.R."/>
            <person name="Breugelmans B."/>
            <person name="Hofmann A."/>
            <person name="Qu J."/>
            <person name="Dugan S."/>
            <person name="Lee S.L."/>
            <person name="Chao H."/>
            <person name="Dinh H."/>
            <person name="Han Y."/>
            <person name="Doddapaneni H.V."/>
            <person name="Worley K.C."/>
            <person name="Muzny D.M."/>
            <person name="Ioannidis P."/>
            <person name="Waterhouse R.M."/>
            <person name="Zdobnov E.M."/>
            <person name="James P.J."/>
            <person name="Bagnall N.H."/>
            <person name="Kotze A.C."/>
            <person name="Gibbs R.A."/>
            <person name="Richards S."/>
            <person name="Batterham P."/>
            <person name="Gasser R.B."/>
        </authorList>
    </citation>
    <scope>NUCLEOTIDE SEQUENCE [LARGE SCALE GENOMIC DNA]</scope>
    <source>
        <strain evidence="2 3">LS</strain>
        <tissue evidence="2">Full body</tissue>
    </source>
</reference>
<comment type="caution">
    <text evidence="2">The sequence shown here is derived from an EMBL/GenBank/DDBJ whole genome shotgun (WGS) entry which is preliminary data.</text>
</comment>
<gene>
    <name evidence="2" type="ORF">FF38_07987</name>
</gene>
<proteinExistence type="predicted"/>
<organism evidence="2 3">
    <name type="scientific">Lucilia cuprina</name>
    <name type="common">Green bottle fly</name>
    <name type="synonym">Australian sheep blowfly</name>
    <dbReference type="NCBI Taxonomy" id="7375"/>
    <lineage>
        <taxon>Eukaryota</taxon>
        <taxon>Metazoa</taxon>
        <taxon>Ecdysozoa</taxon>
        <taxon>Arthropoda</taxon>
        <taxon>Hexapoda</taxon>
        <taxon>Insecta</taxon>
        <taxon>Pterygota</taxon>
        <taxon>Neoptera</taxon>
        <taxon>Endopterygota</taxon>
        <taxon>Diptera</taxon>
        <taxon>Brachycera</taxon>
        <taxon>Muscomorpha</taxon>
        <taxon>Oestroidea</taxon>
        <taxon>Calliphoridae</taxon>
        <taxon>Luciliinae</taxon>
        <taxon>Lucilia</taxon>
    </lineage>
</organism>
<dbReference type="OMA" id="WSAFIVT"/>
<evidence type="ECO:0000256" key="1">
    <source>
        <dbReference type="SAM" id="Phobius"/>
    </source>
</evidence>
<feature type="transmembrane region" description="Helical" evidence="1">
    <location>
        <begin position="12"/>
        <end position="28"/>
    </location>
</feature>
<keyword evidence="3" id="KW-1185">Reference proteome</keyword>
<keyword evidence="1" id="KW-1133">Transmembrane helix</keyword>
<name>A0A0L0C8S8_LUCCU</name>
<evidence type="ECO:0000313" key="3">
    <source>
        <dbReference type="Proteomes" id="UP000037069"/>
    </source>
</evidence>
<dbReference type="EMBL" id="JRES01000842">
    <property type="protein sequence ID" value="KNC27799.1"/>
    <property type="molecule type" value="Genomic_DNA"/>
</dbReference>
<keyword evidence="1" id="KW-0472">Membrane</keyword>
<dbReference type="AlphaFoldDB" id="A0A0L0C8S8"/>
<accession>A0A0L0C8S8</accession>
<protein>
    <submittedName>
        <fullName evidence="2">Uncharacterized protein</fullName>
    </submittedName>
</protein>
<evidence type="ECO:0000313" key="2">
    <source>
        <dbReference type="EMBL" id="KNC27799.1"/>
    </source>
</evidence>
<sequence>MVLPTASKGSPLNTILVIVLSLLVLVTARPQLNRFQHIAVIENDAWEQTLPSELRNPFYKTPRVRNALAKSSWFGPGEMPVLDRQAEKIARREIYNVLSHAGLIERRNFLK</sequence>
<dbReference type="Proteomes" id="UP000037069">
    <property type="component" value="Unassembled WGS sequence"/>
</dbReference>